<evidence type="ECO:0000313" key="1">
    <source>
        <dbReference type="EMBL" id="KAL0944830.1"/>
    </source>
</evidence>
<keyword evidence="2" id="KW-1185">Reference proteome</keyword>
<dbReference type="Proteomes" id="UP000805649">
    <property type="component" value="Unassembled WGS sequence"/>
</dbReference>
<name>A0ACC3ZL60_COLTU</name>
<reference evidence="1 2" key="1">
    <citation type="journal article" date="2020" name="Phytopathology">
        <title>Genome Sequence Resources of Colletotrichum truncatum, C. plurivorum, C. musicola, and C. sojae: Four Species Pathogenic to Soybean (Glycine max).</title>
        <authorList>
            <person name="Rogerio F."/>
            <person name="Boufleur T.R."/>
            <person name="Ciampi-Guillardi M."/>
            <person name="Sukno S.A."/>
            <person name="Thon M.R."/>
            <person name="Massola Junior N.S."/>
            <person name="Baroncelli R."/>
        </authorList>
    </citation>
    <scope>NUCLEOTIDE SEQUENCE [LARGE SCALE GENOMIC DNA]</scope>
    <source>
        <strain evidence="1 2">CMES1059</strain>
    </source>
</reference>
<dbReference type="EMBL" id="VUJX02000001">
    <property type="protein sequence ID" value="KAL0944830.1"/>
    <property type="molecule type" value="Genomic_DNA"/>
</dbReference>
<sequence length="265" mass="30067">MDGHASHTLYIWPQGFYPRRVVYYLIIKGLATPAGIFQGKSATASLKLSLIAYNPDTKTLDSIDVDDPKPADKTIPCMRIVDSSKGTTHWIHESTAIPAYLEDAYTELPPLQSSDIVNRAIMGDIILAINAAQDDFSYYLRHASPIACKFSGLDEKDRDYRAALNAKAQMNKGLRKVQNWAAESLRESGWLTPGITTPGLADVCLAGWVRYIWLAYEFDVLEGENLDGLREWWTRFQNLPWWKEMEEIEEVHPKDLRFGRKSLDV</sequence>
<evidence type="ECO:0000313" key="2">
    <source>
        <dbReference type="Proteomes" id="UP000805649"/>
    </source>
</evidence>
<protein>
    <submittedName>
        <fullName evidence="1">Uncharacterized protein</fullName>
    </submittedName>
</protein>
<accession>A0ACC3ZL60</accession>
<gene>
    <name evidence="1" type="ORF">CTRU02_202717</name>
</gene>
<proteinExistence type="predicted"/>
<comment type="caution">
    <text evidence="1">The sequence shown here is derived from an EMBL/GenBank/DDBJ whole genome shotgun (WGS) entry which is preliminary data.</text>
</comment>
<organism evidence="1 2">
    <name type="scientific">Colletotrichum truncatum</name>
    <name type="common">Anthracnose fungus</name>
    <name type="synonym">Colletotrichum capsici</name>
    <dbReference type="NCBI Taxonomy" id="5467"/>
    <lineage>
        <taxon>Eukaryota</taxon>
        <taxon>Fungi</taxon>
        <taxon>Dikarya</taxon>
        <taxon>Ascomycota</taxon>
        <taxon>Pezizomycotina</taxon>
        <taxon>Sordariomycetes</taxon>
        <taxon>Hypocreomycetidae</taxon>
        <taxon>Glomerellales</taxon>
        <taxon>Glomerellaceae</taxon>
        <taxon>Colletotrichum</taxon>
        <taxon>Colletotrichum truncatum species complex</taxon>
    </lineage>
</organism>